<evidence type="ECO:0000256" key="4">
    <source>
        <dbReference type="ARBA" id="ARBA00022840"/>
    </source>
</evidence>
<dbReference type="Proteomes" id="UP000887540">
    <property type="component" value="Unplaced"/>
</dbReference>
<keyword evidence="3" id="KW-0418">Kinase</keyword>
<dbReference type="InterPro" id="IPR011009">
    <property type="entry name" value="Kinase-like_dom_sf"/>
</dbReference>
<protein>
    <recommendedName>
        <fullName evidence="6">mitogen-activated protein kinase kinase</fullName>
        <ecNumber evidence="6">2.7.12.2</ecNumber>
    </recommendedName>
</protein>
<dbReference type="PANTHER" id="PTHR48013">
    <property type="entry name" value="DUAL SPECIFICITY MITOGEN-ACTIVATED PROTEIN KINASE KINASE 5-RELATED"/>
    <property type="match status" value="1"/>
</dbReference>
<reference evidence="12" key="1">
    <citation type="submission" date="2022-11" db="UniProtKB">
        <authorList>
            <consortium name="WormBaseParasite"/>
        </authorList>
    </citation>
    <scope>IDENTIFICATION</scope>
</reference>
<dbReference type="PANTHER" id="PTHR48013:SF9">
    <property type="entry name" value="DUAL SPECIFICITY MITOGEN-ACTIVATED PROTEIN KINASE KINASE 5"/>
    <property type="match status" value="1"/>
</dbReference>
<dbReference type="SMART" id="SM00220">
    <property type="entry name" value="S_TKc"/>
    <property type="match status" value="1"/>
</dbReference>
<proteinExistence type="inferred from homology"/>
<dbReference type="WBParaSite" id="ACRNAN_scaffold2779.g8866.t1">
    <property type="protein sequence ID" value="ACRNAN_scaffold2779.g8866.t1"/>
    <property type="gene ID" value="ACRNAN_scaffold2779.g8866"/>
</dbReference>
<dbReference type="PROSITE" id="PS00108">
    <property type="entry name" value="PROTEIN_KINASE_ST"/>
    <property type="match status" value="1"/>
</dbReference>
<evidence type="ECO:0000256" key="6">
    <source>
        <dbReference type="ARBA" id="ARBA00038999"/>
    </source>
</evidence>
<keyword evidence="11" id="KW-1185">Reference proteome</keyword>
<comment type="catalytic activity">
    <reaction evidence="8">
        <text>L-threonyl-[protein] + ATP = O-phospho-L-threonyl-[protein] + ADP + H(+)</text>
        <dbReference type="Rhea" id="RHEA:46608"/>
        <dbReference type="Rhea" id="RHEA-COMP:11060"/>
        <dbReference type="Rhea" id="RHEA-COMP:11605"/>
        <dbReference type="ChEBI" id="CHEBI:15378"/>
        <dbReference type="ChEBI" id="CHEBI:30013"/>
        <dbReference type="ChEBI" id="CHEBI:30616"/>
        <dbReference type="ChEBI" id="CHEBI:61977"/>
        <dbReference type="ChEBI" id="CHEBI:456216"/>
        <dbReference type="EC" id="2.7.12.2"/>
    </reaction>
</comment>
<dbReference type="SUPFAM" id="SSF56112">
    <property type="entry name" value="Protein kinase-like (PK-like)"/>
    <property type="match status" value="1"/>
</dbReference>
<keyword evidence="2" id="KW-0547">Nucleotide-binding</keyword>
<comment type="similarity">
    <text evidence="5">Belongs to the protein kinase superfamily. STE Ser/Thr protein kinase family. MAP kinase kinase subfamily.</text>
</comment>
<comment type="catalytic activity">
    <reaction evidence="9">
        <text>L-tyrosyl-[protein] + ATP = O-phospho-L-tyrosyl-[protein] + ADP + H(+)</text>
        <dbReference type="Rhea" id="RHEA:10596"/>
        <dbReference type="Rhea" id="RHEA-COMP:10136"/>
        <dbReference type="Rhea" id="RHEA-COMP:20101"/>
        <dbReference type="ChEBI" id="CHEBI:15378"/>
        <dbReference type="ChEBI" id="CHEBI:30616"/>
        <dbReference type="ChEBI" id="CHEBI:46858"/>
        <dbReference type="ChEBI" id="CHEBI:61978"/>
        <dbReference type="ChEBI" id="CHEBI:456216"/>
        <dbReference type="EC" id="2.7.12.2"/>
    </reaction>
</comment>
<evidence type="ECO:0000256" key="7">
    <source>
        <dbReference type="ARBA" id="ARBA00049014"/>
    </source>
</evidence>
<name>A0A914DJA1_9BILA</name>
<evidence type="ECO:0000256" key="1">
    <source>
        <dbReference type="ARBA" id="ARBA00022679"/>
    </source>
</evidence>
<evidence type="ECO:0000259" key="10">
    <source>
        <dbReference type="PROSITE" id="PS50011"/>
    </source>
</evidence>
<dbReference type="Pfam" id="PF00069">
    <property type="entry name" value="Pkinase"/>
    <property type="match status" value="1"/>
</dbReference>
<evidence type="ECO:0000256" key="3">
    <source>
        <dbReference type="ARBA" id="ARBA00022777"/>
    </source>
</evidence>
<organism evidence="11 12">
    <name type="scientific">Acrobeloides nanus</name>
    <dbReference type="NCBI Taxonomy" id="290746"/>
    <lineage>
        <taxon>Eukaryota</taxon>
        <taxon>Metazoa</taxon>
        <taxon>Ecdysozoa</taxon>
        <taxon>Nematoda</taxon>
        <taxon>Chromadorea</taxon>
        <taxon>Rhabditida</taxon>
        <taxon>Tylenchina</taxon>
        <taxon>Cephalobomorpha</taxon>
        <taxon>Cephaloboidea</taxon>
        <taxon>Cephalobidae</taxon>
        <taxon>Acrobeloides</taxon>
    </lineage>
</organism>
<comment type="catalytic activity">
    <reaction evidence="7">
        <text>L-seryl-[protein] + ATP = O-phospho-L-seryl-[protein] + ADP + H(+)</text>
        <dbReference type="Rhea" id="RHEA:17989"/>
        <dbReference type="Rhea" id="RHEA-COMP:9863"/>
        <dbReference type="Rhea" id="RHEA-COMP:11604"/>
        <dbReference type="ChEBI" id="CHEBI:15378"/>
        <dbReference type="ChEBI" id="CHEBI:29999"/>
        <dbReference type="ChEBI" id="CHEBI:30616"/>
        <dbReference type="ChEBI" id="CHEBI:83421"/>
        <dbReference type="ChEBI" id="CHEBI:456216"/>
        <dbReference type="EC" id="2.7.12.2"/>
    </reaction>
</comment>
<evidence type="ECO:0000256" key="8">
    <source>
        <dbReference type="ARBA" id="ARBA00049299"/>
    </source>
</evidence>
<accession>A0A914DJA1</accession>
<evidence type="ECO:0000256" key="2">
    <source>
        <dbReference type="ARBA" id="ARBA00022741"/>
    </source>
</evidence>
<sequence>MGLKNKINKLVNEAIPIENREEIVQSIIQRIAQDGNFDNKYESISDLIGQIHRLPFNGLQKNYTKLNQDLYIEIKEFDDVKSNIETLAKAYRREYSIFTYEDIIKDSVGNELNIFGSNSHGLANKSQPGLLLKTIMELYTFGPLIAFWEAEKFLTGANIQTFMDFSPDKRKNYTDPYFNFSMDLSNLVLVFIFTDIKKLPNIFKHTMMEMPYNAPSRTTPDIIPSAQIETVSLTQHFPGTSQSNIIKLPLNTKNLERIPNVILGFSIESLQEGNLNEDLYTESMLIFDLNSTESYPFEKKDFEEIDCIYRGRGSTVTIVKHTPTNRVAVIKKIQIQKTEHSLMQHKSPKNEIEMLKKVTRHENIVDLYGVHESSTHIMLCMEYMNASLRRVFMKIHESQKIFPELLLGGVSVKTLNALNFCYQEKLIHRDIKPDNILINWTGEIKLSDFGESRFMIDSQLSVMPIVRYVSCPLCQLTFMSVVRYANSPLCQLSVMPDVFMPVARSPI</sequence>
<evidence type="ECO:0000256" key="5">
    <source>
        <dbReference type="ARBA" id="ARBA00038035"/>
    </source>
</evidence>
<dbReference type="InterPro" id="IPR000719">
    <property type="entry name" value="Prot_kinase_dom"/>
</dbReference>
<dbReference type="EC" id="2.7.12.2" evidence="6"/>
<dbReference type="GO" id="GO:0005524">
    <property type="term" value="F:ATP binding"/>
    <property type="evidence" value="ECO:0007669"/>
    <property type="project" value="UniProtKB-KW"/>
</dbReference>
<feature type="domain" description="Protein kinase" evidence="10">
    <location>
        <begin position="302"/>
        <end position="507"/>
    </location>
</feature>
<dbReference type="PROSITE" id="PS50011">
    <property type="entry name" value="PROTEIN_KINASE_DOM"/>
    <property type="match status" value="1"/>
</dbReference>
<dbReference type="GO" id="GO:0004708">
    <property type="term" value="F:MAP kinase kinase activity"/>
    <property type="evidence" value="ECO:0007669"/>
    <property type="project" value="UniProtKB-EC"/>
</dbReference>
<evidence type="ECO:0000313" key="11">
    <source>
        <dbReference type="Proteomes" id="UP000887540"/>
    </source>
</evidence>
<evidence type="ECO:0000313" key="12">
    <source>
        <dbReference type="WBParaSite" id="ACRNAN_scaffold2779.g8866.t1"/>
    </source>
</evidence>
<dbReference type="InterPro" id="IPR008271">
    <property type="entry name" value="Ser/Thr_kinase_AS"/>
</dbReference>
<dbReference type="AlphaFoldDB" id="A0A914DJA1"/>
<keyword evidence="4" id="KW-0067">ATP-binding</keyword>
<keyword evidence="1" id="KW-0808">Transferase</keyword>
<evidence type="ECO:0000256" key="9">
    <source>
        <dbReference type="ARBA" id="ARBA00051693"/>
    </source>
</evidence>
<dbReference type="Gene3D" id="1.10.510.10">
    <property type="entry name" value="Transferase(Phosphotransferase) domain 1"/>
    <property type="match status" value="1"/>
</dbReference>